<dbReference type="EMBL" id="REGN01005049">
    <property type="protein sequence ID" value="RNA15082.1"/>
    <property type="molecule type" value="Genomic_DNA"/>
</dbReference>
<proteinExistence type="predicted"/>
<organism evidence="1 2">
    <name type="scientific">Brachionus plicatilis</name>
    <name type="common">Marine rotifer</name>
    <name type="synonym">Brachionus muelleri</name>
    <dbReference type="NCBI Taxonomy" id="10195"/>
    <lineage>
        <taxon>Eukaryota</taxon>
        <taxon>Metazoa</taxon>
        <taxon>Spiralia</taxon>
        <taxon>Gnathifera</taxon>
        <taxon>Rotifera</taxon>
        <taxon>Eurotatoria</taxon>
        <taxon>Monogononta</taxon>
        <taxon>Pseudotrocha</taxon>
        <taxon>Ploima</taxon>
        <taxon>Brachionidae</taxon>
        <taxon>Brachionus</taxon>
    </lineage>
</organism>
<keyword evidence="2" id="KW-1185">Reference proteome</keyword>
<accession>A0A3M7QUS4</accession>
<comment type="caution">
    <text evidence="1">The sequence shown here is derived from an EMBL/GenBank/DDBJ whole genome shotgun (WGS) entry which is preliminary data.</text>
</comment>
<dbReference type="Proteomes" id="UP000276133">
    <property type="component" value="Unassembled WGS sequence"/>
</dbReference>
<evidence type="ECO:0000313" key="2">
    <source>
        <dbReference type="Proteomes" id="UP000276133"/>
    </source>
</evidence>
<reference evidence="1 2" key="1">
    <citation type="journal article" date="2018" name="Sci. Rep.">
        <title>Genomic signatures of local adaptation to the degree of environmental predictability in rotifers.</title>
        <authorList>
            <person name="Franch-Gras L."/>
            <person name="Hahn C."/>
            <person name="Garcia-Roger E.M."/>
            <person name="Carmona M.J."/>
            <person name="Serra M."/>
            <person name="Gomez A."/>
        </authorList>
    </citation>
    <scope>NUCLEOTIDE SEQUENCE [LARGE SCALE GENOMIC DNA]</scope>
    <source>
        <strain evidence="1">HYR1</strain>
    </source>
</reference>
<protein>
    <submittedName>
        <fullName evidence="1">Uncharacterized protein</fullName>
    </submittedName>
</protein>
<sequence length="167" mass="19424">MPKVSSERALDTKIIDFTIVLYRRIRVGPIRNNNSFMFINERLKKNDSRNLDYNLRNSNNLIEPMAKSKCGEKTFDLQNLCKFCKIAPYLKFCMKIHNAIKISMLNSILGKIEEKKISKSKNLKKFSFKKIITLVVLARKSVSFISKISTKNKKNPKKKPEKQPNLI</sequence>
<evidence type="ECO:0000313" key="1">
    <source>
        <dbReference type="EMBL" id="RNA15082.1"/>
    </source>
</evidence>
<name>A0A3M7QUS4_BRAPC</name>
<dbReference type="AlphaFoldDB" id="A0A3M7QUS4"/>
<gene>
    <name evidence="1" type="ORF">BpHYR1_027689</name>
</gene>